<reference evidence="1" key="2">
    <citation type="submission" date="2022-04" db="EMBL/GenBank/DDBJ databases">
        <authorList>
            <person name="Bromfield E.S.P."/>
            <person name="Cloutier S."/>
        </authorList>
    </citation>
    <scope>NUCLEOTIDE SEQUENCE</scope>
    <source>
        <strain evidence="1">1S5</strain>
    </source>
</reference>
<reference evidence="1" key="1">
    <citation type="journal article" date="2017" name="Syst. Appl. Microbiol.">
        <title>Soybeans inoculated with root zone soils of Canadian native legumes harbour diverse and novel Bradyrhizobium spp. that possess agricultural potential.</title>
        <authorList>
            <person name="Bromfield E.S.P."/>
            <person name="Cloutier S."/>
            <person name="Tambong J.T."/>
            <person name="Tran Thi T.V."/>
        </authorList>
    </citation>
    <scope>NUCLEOTIDE SEQUENCE</scope>
    <source>
        <strain evidence="1">1S5</strain>
    </source>
</reference>
<sequence length="158" mass="17469">MRSAISVLFALSLIIPSSIDAHACDAGHKDYFGRCIAVTPLPPKLRAFLKDYGQPIGKAGEVADLFAPDLPLFDKPEPGRKIIHTWRRPNANVESEARIEDVLPDFYVVTVSVYEGPTSCGIEEFKQKGPKMLRGYVPKTSPQGLPSLWKFKHMSGLC</sequence>
<gene>
    <name evidence="1" type="ORF">HAP41_0000022120</name>
</gene>
<organism evidence="1 2">
    <name type="scientific">Bradyrhizobium barranii subsp. apii</name>
    <dbReference type="NCBI Taxonomy" id="2819348"/>
    <lineage>
        <taxon>Bacteria</taxon>
        <taxon>Pseudomonadati</taxon>
        <taxon>Pseudomonadota</taxon>
        <taxon>Alphaproteobacteria</taxon>
        <taxon>Hyphomicrobiales</taxon>
        <taxon>Nitrobacteraceae</taxon>
        <taxon>Bradyrhizobium</taxon>
        <taxon>Bradyrhizobium barranii</taxon>
    </lineage>
</organism>
<accession>A0A8T5V8F0</accession>
<name>A0A8T5V8F0_9BRAD</name>
<evidence type="ECO:0000313" key="2">
    <source>
        <dbReference type="Proteomes" id="UP000551709"/>
    </source>
</evidence>
<dbReference type="Proteomes" id="UP000551709">
    <property type="component" value="Chromosome"/>
</dbReference>
<evidence type="ECO:0000313" key="1">
    <source>
        <dbReference type="EMBL" id="UPT91381.1"/>
    </source>
</evidence>
<dbReference type="EMBL" id="CP096255">
    <property type="protein sequence ID" value="UPT91381.1"/>
    <property type="molecule type" value="Genomic_DNA"/>
</dbReference>
<proteinExistence type="predicted"/>
<dbReference type="AlphaFoldDB" id="A0A8T5V8F0"/>
<dbReference type="RefSeq" id="WP_166097069.1">
    <property type="nucleotide sequence ID" value="NZ_CP096255.1"/>
</dbReference>
<protein>
    <submittedName>
        <fullName evidence="1">Uncharacterized protein</fullName>
    </submittedName>
</protein>